<name>A0A0N4XS55_NIPBR</name>
<evidence type="ECO:0000313" key="2">
    <source>
        <dbReference type="Proteomes" id="UP000271162"/>
    </source>
</evidence>
<dbReference type="WBParaSite" id="NBR_0000535701-mRNA-1">
    <property type="protein sequence ID" value="NBR_0000535701-mRNA-1"/>
    <property type="gene ID" value="NBR_0000535701"/>
</dbReference>
<gene>
    <name evidence="1" type="ORF">NBR_LOCUS5357</name>
</gene>
<evidence type="ECO:0000313" key="3">
    <source>
        <dbReference type="WBParaSite" id="NBR_0000535701-mRNA-1"/>
    </source>
</evidence>
<reference evidence="3" key="1">
    <citation type="submission" date="2017-02" db="UniProtKB">
        <authorList>
            <consortium name="WormBaseParasite"/>
        </authorList>
    </citation>
    <scope>IDENTIFICATION</scope>
</reference>
<dbReference type="Proteomes" id="UP000271162">
    <property type="component" value="Unassembled WGS sequence"/>
</dbReference>
<dbReference type="AlphaFoldDB" id="A0A0N4XS55"/>
<keyword evidence="2" id="KW-1185">Reference proteome</keyword>
<reference evidence="1 2" key="2">
    <citation type="submission" date="2018-11" db="EMBL/GenBank/DDBJ databases">
        <authorList>
            <consortium name="Pathogen Informatics"/>
        </authorList>
    </citation>
    <scope>NUCLEOTIDE SEQUENCE [LARGE SCALE GENOMIC DNA]</scope>
</reference>
<proteinExistence type="predicted"/>
<sequence length="70" mass="8157">MQLNPKEALIKDGLMANKQAYPTMDDIKSDWSDKQKEDKDEVRSRAFLVFLFVALQPRCSRRPRAQMADN</sequence>
<evidence type="ECO:0000313" key="1">
    <source>
        <dbReference type="EMBL" id="VDL68946.1"/>
    </source>
</evidence>
<protein>
    <submittedName>
        <fullName evidence="1 3">Uncharacterized protein</fullName>
    </submittedName>
</protein>
<dbReference type="EMBL" id="UYSL01012648">
    <property type="protein sequence ID" value="VDL68946.1"/>
    <property type="molecule type" value="Genomic_DNA"/>
</dbReference>
<organism evidence="3">
    <name type="scientific">Nippostrongylus brasiliensis</name>
    <name type="common">Rat hookworm</name>
    <dbReference type="NCBI Taxonomy" id="27835"/>
    <lineage>
        <taxon>Eukaryota</taxon>
        <taxon>Metazoa</taxon>
        <taxon>Ecdysozoa</taxon>
        <taxon>Nematoda</taxon>
        <taxon>Chromadorea</taxon>
        <taxon>Rhabditida</taxon>
        <taxon>Rhabditina</taxon>
        <taxon>Rhabditomorpha</taxon>
        <taxon>Strongyloidea</taxon>
        <taxon>Heligmosomidae</taxon>
        <taxon>Nippostrongylus</taxon>
    </lineage>
</organism>
<accession>A0A0N4XS55</accession>